<comment type="caution">
    <text evidence="1">The sequence shown here is derived from an EMBL/GenBank/DDBJ whole genome shotgun (WGS) entry which is preliminary data.</text>
</comment>
<evidence type="ECO:0000313" key="2">
    <source>
        <dbReference type="Proteomes" id="UP000326759"/>
    </source>
</evidence>
<protein>
    <submittedName>
        <fullName evidence="1">Uncharacterized protein</fullName>
    </submittedName>
</protein>
<reference evidence="1 2" key="1">
    <citation type="journal article" date="2019" name="PLoS Biol.">
        <title>Sex chromosomes control vertical transmission of feminizing Wolbachia symbionts in an isopod.</title>
        <authorList>
            <person name="Becking T."/>
            <person name="Chebbi M.A."/>
            <person name="Giraud I."/>
            <person name="Moumen B."/>
            <person name="Laverre T."/>
            <person name="Caubet Y."/>
            <person name="Peccoud J."/>
            <person name="Gilbert C."/>
            <person name="Cordaux R."/>
        </authorList>
    </citation>
    <scope>NUCLEOTIDE SEQUENCE [LARGE SCALE GENOMIC DNA]</scope>
    <source>
        <strain evidence="1">ANa2</strain>
        <tissue evidence="1">Whole body excluding digestive tract and cuticle</tissue>
    </source>
</reference>
<proteinExistence type="predicted"/>
<dbReference type="AlphaFoldDB" id="A0A5N5SS21"/>
<gene>
    <name evidence="1" type="ORF">Anas_01806</name>
</gene>
<keyword evidence="2" id="KW-1185">Reference proteome</keyword>
<dbReference type="EMBL" id="SEYY01021349">
    <property type="protein sequence ID" value="KAB7496449.1"/>
    <property type="molecule type" value="Genomic_DNA"/>
</dbReference>
<evidence type="ECO:0000313" key="1">
    <source>
        <dbReference type="EMBL" id="KAB7496449.1"/>
    </source>
</evidence>
<organism evidence="1 2">
    <name type="scientific">Armadillidium nasatum</name>
    <dbReference type="NCBI Taxonomy" id="96803"/>
    <lineage>
        <taxon>Eukaryota</taxon>
        <taxon>Metazoa</taxon>
        <taxon>Ecdysozoa</taxon>
        <taxon>Arthropoda</taxon>
        <taxon>Crustacea</taxon>
        <taxon>Multicrustacea</taxon>
        <taxon>Malacostraca</taxon>
        <taxon>Eumalacostraca</taxon>
        <taxon>Peracarida</taxon>
        <taxon>Isopoda</taxon>
        <taxon>Oniscidea</taxon>
        <taxon>Crinocheta</taxon>
        <taxon>Armadillidiidae</taxon>
        <taxon>Armadillidium</taxon>
    </lineage>
</organism>
<sequence length="28" mass="3219">MSIHLSLIHSIKSHILCMELLVLCCAFY</sequence>
<name>A0A5N5SS21_9CRUS</name>
<dbReference type="Proteomes" id="UP000326759">
    <property type="component" value="Unassembled WGS sequence"/>
</dbReference>
<accession>A0A5N5SS21</accession>